<keyword evidence="1" id="KW-0812">Transmembrane</keyword>
<reference evidence="2 3" key="1">
    <citation type="submission" date="2018-07" db="EMBL/GenBank/DDBJ databases">
        <title>Genome analysis of Runella aurantiaca.</title>
        <authorList>
            <person name="Yang X."/>
        </authorList>
    </citation>
    <scope>NUCLEOTIDE SEQUENCE [LARGE SCALE GENOMIC DNA]</scope>
    <source>
        <strain evidence="2 3">YX9</strain>
    </source>
</reference>
<keyword evidence="1" id="KW-1133">Transmembrane helix</keyword>
<comment type="caution">
    <text evidence="2">The sequence shown here is derived from an EMBL/GenBank/DDBJ whole genome shotgun (WGS) entry which is preliminary data.</text>
</comment>
<organism evidence="2 3">
    <name type="scientific">Runella aurantiaca</name>
    <dbReference type="NCBI Taxonomy" id="2282308"/>
    <lineage>
        <taxon>Bacteria</taxon>
        <taxon>Pseudomonadati</taxon>
        <taxon>Bacteroidota</taxon>
        <taxon>Cytophagia</taxon>
        <taxon>Cytophagales</taxon>
        <taxon>Spirosomataceae</taxon>
        <taxon>Runella</taxon>
    </lineage>
</organism>
<evidence type="ECO:0000313" key="3">
    <source>
        <dbReference type="Proteomes" id="UP000253141"/>
    </source>
</evidence>
<protein>
    <submittedName>
        <fullName evidence="2">Uncharacterized protein</fullName>
    </submittedName>
</protein>
<feature type="transmembrane region" description="Helical" evidence="1">
    <location>
        <begin position="17"/>
        <end position="36"/>
    </location>
</feature>
<name>A0A369I488_9BACT</name>
<accession>A0A369I488</accession>
<keyword evidence="1" id="KW-0472">Membrane</keyword>
<dbReference type="Proteomes" id="UP000253141">
    <property type="component" value="Unassembled WGS sequence"/>
</dbReference>
<dbReference type="EMBL" id="QPIW01000016">
    <property type="protein sequence ID" value="RDB04388.1"/>
    <property type="molecule type" value="Genomic_DNA"/>
</dbReference>
<dbReference type="AlphaFoldDB" id="A0A369I488"/>
<evidence type="ECO:0000256" key="1">
    <source>
        <dbReference type="SAM" id="Phobius"/>
    </source>
</evidence>
<gene>
    <name evidence="2" type="ORF">DVG78_18280</name>
</gene>
<proteinExistence type="predicted"/>
<keyword evidence="3" id="KW-1185">Reference proteome</keyword>
<evidence type="ECO:0000313" key="2">
    <source>
        <dbReference type="EMBL" id="RDB04388.1"/>
    </source>
</evidence>
<sequence>MASKREQIKLKIDPVRNWFWCIDFGAAFVMFLFQLWTATMKMRPKIVQFTPSKTEETKLAA</sequence>